<sequence length="465" mass="51723">MTSGSILDWPQGGAEAAPDRYSFLCPDDTTRPLNSSTPCVWVVKPWPVVASGRSKANEVQQLVSSLCHKDHDTWRFSLLNLIQTSYSTLYQTPSVEPIESYLDRAEGFLSANSFSGCHPPRTIRICTTSIIETAKCSWLRESAAVYGIEPDLDCIKADNTSHCMLALNMGAADIVMVPSDVIYAAREKFNLKTLFYETVLDTEKYLTVAVTRPGSDIKSLEDLRGAKACFPKYDGVAWNTMKQHLFAIGAIESCPLDGGMAEFFGPSCVPAFPDELGGGRMKEKCQGDGFDGEFGALHCLSSEVGDVAFVSENSIRKFVADESEGNPGSRLSINDFEILCEGNSKSCHLSWATVGQAMVRGNSSDLWMKDTLDVFLQLDQLFGRNYQSLTTPFTMYGRYNGKPDLLFHDETQNLRDVPFFKNTDQMPRFFNNTFDIDQRCKKSSSTSYRASQLILISAILFYYFV</sequence>
<dbReference type="CDD" id="cd13529">
    <property type="entry name" value="PBP2_transferrin"/>
    <property type="match status" value="1"/>
</dbReference>
<evidence type="ECO:0000259" key="1">
    <source>
        <dbReference type="PROSITE" id="PS51408"/>
    </source>
</evidence>
<dbReference type="PANTHER" id="PTHR11485">
    <property type="entry name" value="TRANSFERRIN"/>
    <property type="match status" value="1"/>
</dbReference>
<reference evidence="2" key="1">
    <citation type="submission" date="2022-01" db="EMBL/GenBank/DDBJ databases">
        <authorList>
            <person name="King R."/>
        </authorList>
    </citation>
    <scope>NUCLEOTIDE SEQUENCE</scope>
</reference>
<dbReference type="AlphaFoldDB" id="A0A9P0DXN4"/>
<dbReference type="GO" id="GO:0005785">
    <property type="term" value="C:signal recognition particle receptor complex"/>
    <property type="evidence" value="ECO:0007669"/>
    <property type="project" value="TreeGrafter"/>
</dbReference>
<dbReference type="EMBL" id="OU896713">
    <property type="protein sequence ID" value="CAH1175627.1"/>
    <property type="molecule type" value="Genomic_DNA"/>
</dbReference>
<gene>
    <name evidence="2" type="ORF">PHAECO_LOCUS11324</name>
</gene>
<organism evidence="2 3">
    <name type="scientific">Phaedon cochleariae</name>
    <name type="common">Mustard beetle</name>
    <dbReference type="NCBI Taxonomy" id="80249"/>
    <lineage>
        <taxon>Eukaryota</taxon>
        <taxon>Metazoa</taxon>
        <taxon>Ecdysozoa</taxon>
        <taxon>Arthropoda</taxon>
        <taxon>Hexapoda</taxon>
        <taxon>Insecta</taxon>
        <taxon>Pterygota</taxon>
        <taxon>Neoptera</taxon>
        <taxon>Endopterygota</taxon>
        <taxon>Coleoptera</taxon>
        <taxon>Polyphaga</taxon>
        <taxon>Cucujiformia</taxon>
        <taxon>Chrysomeloidea</taxon>
        <taxon>Chrysomelidae</taxon>
        <taxon>Chrysomelinae</taxon>
        <taxon>Chrysomelini</taxon>
        <taxon>Phaedon</taxon>
    </lineage>
</organism>
<feature type="domain" description="Transferrin-like" evidence="1">
    <location>
        <begin position="123"/>
        <end position="435"/>
    </location>
</feature>
<dbReference type="InterPro" id="IPR001156">
    <property type="entry name" value="Transferrin-like_dom"/>
</dbReference>
<dbReference type="GO" id="GO:0045047">
    <property type="term" value="P:protein targeting to ER"/>
    <property type="evidence" value="ECO:0007669"/>
    <property type="project" value="TreeGrafter"/>
</dbReference>
<evidence type="ECO:0000313" key="2">
    <source>
        <dbReference type="EMBL" id="CAH1175627.1"/>
    </source>
</evidence>
<dbReference type="Proteomes" id="UP001153737">
    <property type="component" value="Chromosome 7"/>
</dbReference>
<name>A0A9P0DXN4_PHACE</name>
<dbReference type="Pfam" id="PF00405">
    <property type="entry name" value="Transferrin"/>
    <property type="match status" value="1"/>
</dbReference>
<reference evidence="2" key="2">
    <citation type="submission" date="2022-10" db="EMBL/GenBank/DDBJ databases">
        <authorList>
            <consortium name="ENA_rothamsted_submissions"/>
            <consortium name="culmorum"/>
            <person name="King R."/>
        </authorList>
    </citation>
    <scope>NUCLEOTIDE SEQUENCE</scope>
</reference>
<dbReference type="Gene3D" id="3.40.190.10">
    <property type="entry name" value="Periplasmic binding protein-like II"/>
    <property type="match status" value="3"/>
</dbReference>
<keyword evidence="3" id="KW-1185">Reference proteome</keyword>
<dbReference type="OrthoDB" id="8170333at2759"/>
<dbReference type="PROSITE" id="PS51408">
    <property type="entry name" value="TRANSFERRIN_LIKE_4"/>
    <property type="match status" value="1"/>
</dbReference>
<dbReference type="SMART" id="SM00094">
    <property type="entry name" value="TR_FER"/>
    <property type="match status" value="1"/>
</dbReference>
<dbReference type="PRINTS" id="PR00422">
    <property type="entry name" value="TRANSFERRIN"/>
</dbReference>
<accession>A0A9P0DXN4</accession>
<dbReference type="PANTHER" id="PTHR11485:SF34">
    <property type="entry name" value="SIGNAL RECOGNITION PARTICLE RECEPTOR SUBUNIT BETA"/>
    <property type="match status" value="1"/>
</dbReference>
<proteinExistence type="predicted"/>
<evidence type="ECO:0000313" key="3">
    <source>
        <dbReference type="Proteomes" id="UP001153737"/>
    </source>
</evidence>
<protein>
    <recommendedName>
        <fullName evidence="1">Transferrin-like domain-containing protein</fullName>
    </recommendedName>
</protein>
<dbReference type="SUPFAM" id="SSF53850">
    <property type="entry name" value="Periplasmic binding protein-like II"/>
    <property type="match status" value="2"/>
</dbReference>